<evidence type="ECO:0000313" key="10">
    <source>
        <dbReference type="EMBL" id="KAH0776089.1"/>
    </source>
</evidence>
<dbReference type="Proteomes" id="UP000826656">
    <property type="component" value="Unassembled WGS sequence"/>
</dbReference>
<dbReference type="CDD" id="cd00167">
    <property type="entry name" value="SANT"/>
    <property type="match status" value="1"/>
</dbReference>
<organism evidence="10 11">
    <name type="scientific">Solanum tuberosum</name>
    <name type="common">Potato</name>
    <dbReference type="NCBI Taxonomy" id="4113"/>
    <lineage>
        <taxon>Eukaryota</taxon>
        <taxon>Viridiplantae</taxon>
        <taxon>Streptophyta</taxon>
        <taxon>Embryophyta</taxon>
        <taxon>Tracheophyta</taxon>
        <taxon>Spermatophyta</taxon>
        <taxon>Magnoliopsida</taxon>
        <taxon>eudicotyledons</taxon>
        <taxon>Gunneridae</taxon>
        <taxon>Pentapetalae</taxon>
        <taxon>asterids</taxon>
        <taxon>lamiids</taxon>
        <taxon>Solanales</taxon>
        <taxon>Solanaceae</taxon>
        <taxon>Solanoideae</taxon>
        <taxon>Solaneae</taxon>
        <taxon>Solanum</taxon>
    </lineage>
</organism>
<dbReference type="InterPro" id="IPR001005">
    <property type="entry name" value="SANT/Myb"/>
</dbReference>
<gene>
    <name evidence="10" type="ORF">KY290_007500</name>
</gene>
<dbReference type="EMBL" id="JAIVGD010000003">
    <property type="protein sequence ID" value="KAH0776089.1"/>
    <property type="molecule type" value="Genomic_DNA"/>
</dbReference>
<dbReference type="InterPro" id="IPR009057">
    <property type="entry name" value="Homeodomain-like_sf"/>
</dbReference>
<feature type="domain" description="SANT" evidence="8">
    <location>
        <begin position="47"/>
        <end position="100"/>
    </location>
</feature>
<dbReference type="Pfam" id="PF00249">
    <property type="entry name" value="Myb_DNA-binding"/>
    <property type="match status" value="1"/>
</dbReference>
<comment type="caution">
    <text evidence="10">The sequence shown here is derived from an EMBL/GenBank/DDBJ whole genome shotgun (WGS) entry which is preliminary data.</text>
</comment>
<comment type="subcellular location">
    <subcellularLocation>
        <location evidence="1">Nucleus</location>
    </subcellularLocation>
</comment>
<dbReference type="InterPro" id="IPR017930">
    <property type="entry name" value="Myb_dom"/>
</dbReference>
<evidence type="ECO:0000256" key="2">
    <source>
        <dbReference type="ARBA" id="ARBA00023015"/>
    </source>
</evidence>
<reference evidence="10 11" key="1">
    <citation type="journal article" date="2021" name="bioRxiv">
        <title>Chromosome-scale and haplotype-resolved genome assembly of a tetraploid potato cultivar.</title>
        <authorList>
            <person name="Sun H."/>
            <person name="Jiao W.-B."/>
            <person name="Krause K."/>
            <person name="Campoy J.A."/>
            <person name="Goel M."/>
            <person name="Folz-Donahue K."/>
            <person name="Kukat C."/>
            <person name="Huettel B."/>
            <person name="Schneeberger K."/>
        </authorList>
    </citation>
    <scope>NUCLEOTIDE SEQUENCE [LARGE SCALE GENOMIC DNA]</scope>
    <source>
        <strain evidence="10">SolTubOtavaFocal</strain>
        <tissue evidence="10">Leaves</tissue>
    </source>
</reference>
<protein>
    <submittedName>
        <fullName evidence="10">Uncharacterized protein</fullName>
    </submittedName>
</protein>
<sequence>MARNCSENGKSIKLFGFEITTATTMTTTTSSTAAIMSEKDFMGRKIKKGNRWTEGEQRAFLKGLNFHGKGSWTKIAKDFVPTRTSTQVASHAQKYFVRLLDANSNERQKRKKSSVFDLRIEKTEHLEKKTEDTHQAIVPLGNNQESVQETHNVPSFVPNYMMKSVPTVMPLTWVHMYPYNDHYASTSISTTTFDKPLSGISSSSSSSEDNNLELKL</sequence>
<proteinExistence type="predicted"/>
<dbReference type="NCBIfam" id="TIGR01557">
    <property type="entry name" value="myb_SHAQKYF"/>
    <property type="match status" value="1"/>
</dbReference>
<dbReference type="InterPro" id="IPR006447">
    <property type="entry name" value="Myb_dom_plants"/>
</dbReference>
<keyword evidence="2" id="KW-0805">Transcription regulation</keyword>
<evidence type="ECO:0000256" key="4">
    <source>
        <dbReference type="ARBA" id="ARBA00023163"/>
    </source>
</evidence>
<dbReference type="Gene3D" id="1.10.10.60">
    <property type="entry name" value="Homeodomain-like"/>
    <property type="match status" value="1"/>
</dbReference>
<dbReference type="PROSITE" id="PS51294">
    <property type="entry name" value="HTH_MYB"/>
    <property type="match status" value="1"/>
</dbReference>
<evidence type="ECO:0000259" key="7">
    <source>
        <dbReference type="PROSITE" id="PS50090"/>
    </source>
</evidence>
<name>A0ABQ7W5R9_SOLTU</name>
<feature type="region of interest" description="Disordered" evidence="6">
    <location>
        <begin position="197"/>
        <end position="216"/>
    </location>
</feature>
<dbReference type="PANTHER" id="PTHR44191">
    <property type="entry name" value="TRANSCRIPTION FACTOR KUA1"/>
    <property type="match status" value="1"/>
</dbReference>
<feature type="domain" description="Myb-like" evidence="7">
    <location>
        <begin position="44"/>
        <end position="96"/>
    </location>
</feature>
<feature type="domain" description="HTH myb-type" evidence="9">
    <location>
        <begin position="44"/>
        <end position="100"/>
    </location>
</feature>
<evidence type="ECO:0000313" key="11">
    <source>
        <dbReference type="Proteomes" id="UP000826656"/>
    </source>
</evidence>
<evidence type="ECO:0000256" key="1">
    <source>
        <dbReference type="ARBA" id="ARBA00004123"/>
    </source>
</evidence>
<accession>A0ABQ7W5R9</accession>
<dbReference type="InterPro" id="IPR052245">
    <property type="entry name" value="Plant_Stress_Dev_TF"/>
</dbReference>
<evidence type="ECO:0000256" key="6">
    <source>
        <dbReference type="SAM" id="MobiDB-lite"/>
    </source>
</evidence>
<keyword evidence="11" id="KW-1185">Reference proteome</keyword>
<dbReference type="PANTHER" id="PTHR44191:SF45">
    <property type="entry name" value="TRANSCRIPTION FACTOR MYB1R1-LIKE"/>
    <property type="match status" value="1"/>
</dbReference>
<keyword evidence="3" id="KW-0238">DNA-binding</keyword>
<evidence type="ECO:0000259" key="8">
    <source>
        <dbReference type="PROSITE" id="PS51293"/>
    </source>
</evidence>
<evidence type="ECO:0000256" key="3">
    <source>
        <dbReference type="ARBA" id="ARBA00023125"/>
    </source>
</evidence>
<dbReference type="SUPFAM" id="SSF46689">
    <property type="entry name" value="Homeodomain-like"/>
    <property type="match status" value="1"/>
</dbReference>
<dbReference type="PROSITE" id="PS51293">
    <property type="entry name" value="SANT"/>
    <property type="match status" value="1"/>
</dbReference>
<evidence type="ECO:0000256" key="5">
    <source>
        <dbReference type="ARBA" id="ARBA00023242"/>
    </source>
</evidence>
<dbReference type="PROSITE" id="PS50090">
    <property type="entry name" value="MYB_LIKE"/>
    <property type="match status" value="1"/>
</dbReference>
<evidence type="ECO:0000259" key="9">
    <source>
        <dbReference type="PROSITE" id="PS51294"/>
    </source>
</evidence>
<keyword evidence="4" id="KW-0804">Transcription</keyword>
<keyword evidence="5" id="KW-0539">Nucleus</keyword>
<dbReference type="SMART" id="SM00717">
    <property type="entry name" value="SANT"/>
    <property type="match status" value="1"/>
</dbReference>
<dbReference type="InterPro" id="IPR017884">
    <property type="entry name" value="SANT_dom"/>
</dbReference>